<feature type="transmembrane region" description="Helical" evidence="1">
    <location>
        <begin position="87"/>
        <end position="107"/>
    </location>
</feature>
<feature type="transmembrane region" description="Helical" evidence="1">
    <location>
        <begin position="171"/>
        <end position="190"/>
    </location>
</feature>
<organism evidence="2 3">
    <name type="scientific">Candidatus Wolfebacteria bacterium CG_4_10_14_0_2_um_filter_39_18</name>
    <dbReference type="NCBI Taxonomy" id="1975061"/>
    <lineage>
        <taxon>Bacteria</taxon>
        <taxon>Candidatus Wolfeibacteriota</taxon>
    </lineage>
</organism>
<gene>
    <name evidence="2" type="ORF">COY31_00580</name>
</gene>
<evidence type="ECO:0000256" key="1">
    <source>
        <dbReference type="SAM" id="Phobius"/>
    </source>
</evidence>
<dbReference type="Proteomes" id="UP000230553">
    <property type="component" value="Unassembled WGS sequence"/>
</dbReference>
<name>A0A2M7TGS7_9BACT</name>
<feature type="transmembrane region" description="Helical" evidence="1">
    <location>
        <begin position="138"/>
        <end position="159"/>
    </location>
</feature>
<dbReference type="EMBL" id="PFNM01000010">
    <property type="protein sequence ID" value="PIZ45327.1"/>
    <property type="molecule type" value="Genomic_DNA"/>
</dbReference>
<evidence type="ECO:0000313" key="3">
    <source>
        <dbReference type="Proteomes" id="UP000230553"/>
    </source>
</evidence>
<keyword evidence="1" id="KW-0472">Membrane</keyword>
<reference evidence="3" key="1">
    <citation type="submission" date="2017-09" db="EMBL/GenBank/DDBJ databases">
        <title>Depth-based differentiation of microbial function through sediment-hosted aquifers and enrichment of novel symbionts in the deep terrestrial subsurface.</title>
        <authorList>
            <person name="Probst A.J."/>
            <person name="Ladd B."/>
            <person name="Jarett J.K."/>
            <person name="Geller-Mcgrath D.E."/>
            <person name="Sieber C.M.K."/>
            <person name="Emerson J.B."/>
            <person name="Anantharaman K."/>
            <person name="Thomas B.C."/>
            <person name="Malmstrom R."/>
            <person name="Stieglmeier M."/>
            <person name="Klingl A."/>
            <person name="Woyke T."/>
            <person name="Ryan C.M."/>
            <person name="Banfield J.F."/>
        </authorList>
    </citation>
    <scope>NUCLEOTIDE SEQUENCE [LARGE SCALE GENOMIC DNA]</scope>
</reference>
<feature type="transmembrane region" description="Helical" evidence="1">
    <location>
        <begin position="39"/>
        <end position="56"/>
    </location>
</feature>
<feature type="transmembrane region" description="Helical" evidence="1">
    <location>
        <begin position="196"/>
        <end position="215"/>
    </location>
</feature>
<keyword evidence="1" id="KW-1133">Transmembrane helix</keyword>
<sequence length="249" mass="28306">MLKKLKSALGSPKGSILPLALKSVVLGILFFFALATGKWFFITIFVLLGCYFYFVPNVNSRQFLASFLIILLFPAFLRQFLDSGWFLTISLAYSAIFFVLLGLKNLIFINRRPIYCFLNGILVFTIFSLFFWSDKTGAFFFAKYVLVFFVSLFLFKEFLNVSSESHSAQKNNLFAWSVSFLVLQIVWALSFLPINFLNAGALTLLIVLIFQDFILGRISGSMDRKLILRNITIFIALTLAIFGASSWSL</sequence>
<proteinExistence type="predicted"/>
<feature type="transmembrane region" description="Helical" evidence="1">
    <location>
        <begin position="227"/>
        <end position="247"/>
    </location>
</feature>
<dbReference type="AlphaFoldDB" id="A0A2M7TGS7"/>
<comment type="caution">
    <text evidence="2">The sequence shown here is derived from an EMBL/GenBank/DDBJ whole genome shotgun (WGS) entry which is preliminary data.</text>
</comment>
<feature type="transmembrane region" description="Helical" evidence="1">
    <location>
        <begin position="16"/>
        <end position="33"/>
    </location>
</feature>
<keyword evidence="1" id="KW-0812">Transmembrane</keyword>
<feature type="transmembrane region" description="Helical" evidence="1">
    <location>
        <begin position="114"/>
        <end position="132"/>
    </location>
</feature>
<protein>
    <submittedName>
        <fullName evidence="2">Uncharacterized protein</fullName>
    </submittedName>
</protein>
<accession>A0A2M7TGS7</accession>
<feature type="transmembrane region" description="Helical" evidence="1">
    <location>
        <begin position="63"/>
        <end position="81"/>
    </location>
</feature>
<evidence type="ECO:0000313" key="2">
    <source>
        <dbReference type="EMBL" id="PIZ45327.1"/>
    </source>
</evidence>